<feature type="compositionally biased region" description="Basic and acidic residues" evidence="1">
    <location>
        <begin position="408"/>
        <end position="417"/>
    </location>
</feature>
<evidence type="ECO:0000256" key="1">
    <source>
        <dbReference type="SAM" id="MobiDB-lite"/>
    </source>
</evidence>
<proteinExistence type="predicted"/>
<name>A0ABM4B7Z1_HYDVU</name>
<dbReference type="GeneID" id="136075524"/>
<dbReference type="Proteomes" id="UP001652625">
    <property type="component" value="Chromosome 01"/>
</dbReference>
<organism evidence="2 3">
    <name type="scientific">Hydra vulgaris</name>
    <name type="common">Hydra</name>
    <name type="synonym">Hydra attenuata</name>
    <dbReference type="NCBI Taxonomy" id="6087"/>
    <lineage>
        <taxon>Eukaryota</taxon>
        <taxon>Metazoa</taxon>
        <taxon>Cnidaria</taxon>
        <taxon>Hydrozoa</taxon>
        <taxon>Hydroidolina</taxon>
        <taxon>Anthoathecata</taxon>
        <taxon>Aplanulata</taxon>
        <taxon>Hydridae</taxon>
        <taxon>Hydra</taxon>
    </lineage>
</organism>
<feature type="compositionally biased region" description="Polar residues" evidence="1">
    <location>
        <begin position="418"/>
        <end position="429"/>
    </location>
</feature>
<accession>A0ABM4B7Z1</accession>
<gene>
    <name evidence="3" type="primary">LOC136075524</name>
</gene>
<reference evidence="2" key="1">
    <citation type="submission" date="2025-05" db="UniProtKB">
        <authorList>
            <consortium name="RefSeq"/>
        </authorList>
    </citation>
    <scope>NUCLEOTIDE SEQUENCE [LARGE SCALE GENOMIC DNA]</scope>
</reference>
<dbReference type="Gene3D" id="1.20.1270.60">
    <property type="entry name" value="Arfaptin homology (AH) domain/BAR domain"/>
    <property type="match status" value="1"/>
</dbReference>
<dbReference type="RefSeq" id="XP_065644986.1">
    <property type="nucleotide sequence ID" value="XM_065788914.1"/>
</dbReference>
<feature type="region of interest" description="Disordered" evidence="1">
    <location>
        <begin position="345"/>
        <end position="429"/>
    </location>
</feature>
<evidence type="ECO:0000313" key="3">
    <source>
        <dbReference type="RefSeq" id="XP_065644986.1"/>
    </source>
</evidence>
<feature type="compositionally biased region" description="Polar residues" evidence="1">
    <location>
        <begin position="387"/>
        <end position="398"/>
    </location>
</feature>
<dbReference type="InterPro" id="IPR027267">
    <property type="entry name" value="AH/BAR_dom_sf"/>
</dbReference>
<reference evidence="3" key="2">
    <citation type="submission" date="2025-08" db="UniProtKB">
        <authorList>
            <consortium name="RefSeq"/>
        </authorList>
    </citation>
    <scope>IDENTIFICATION</scope>
</reference>
<feature type="region of interest" description="Disordered" evidence="1">
    <location>
        <begin position="283"/>
        <end position="312"/>
    </location>
</feature>
<sequence>MNNNKKKPNTYNLLDFAVSKEKRVYDCLLETAIERRNASLALMQWAKVDSNTPLKDTLSSLYEINKMWSVVQIEFANEAKLFQNGLKSILKVEAELEAIQIQIKDHTEMKNFIIGSEDIKKFDKSTENYLKKLEENIVEGKSALKSKKFQAEIHKNTVLRNSLLSVMNSHLKLIHKSESIFSTAMDIIKKLSDFPVHFNDSENIIESQQTEKKRYSSTLPAFQTKFLTKNMSDGYIKPIKPRTISAPEIKTYVPIQSDDVVTEMKQKLSKYCQSSDSEFDYYLPLNDDDGYDENQSNHWSSESSDDSSYDSSINEIESKNTTDPLNSIEESKDLVQVFFPADMDESRDKFEPSSDIENSKLPLKRTPSPSPKHSPNLTPKLPLRLTPDTSPKCSQNAPPTLKPKPIKRNSDTKKDIANENSLSILNNNQ</sequence>
<protein>
    <submittedName>
        <fullName evidence="3">Uncharacterized protein LOC136075524 isoform X2</fullName>
    </submittedName>
</protein>
<keyword evidence="2" id="KW-1185">Reference proteome</keyword>
<evidence type="ECO:0000313" key="2">
    <source>
        <dbReference type="Proteomes" id="UP001652625"/>
    </source>
</evidence>